<dbReference type="Gene3D" id="1.10.287.130">
    <property type="match status" value="1"/>
</dbReference>
<keyword evidence="1" id="KW-0597">Phosphoprotein</keyword>
<dbReference type="EMBL" id="BKAU01000005">
    <property type="protein sequence ID" value="GEP97947.1"/>
    <property type="molecule type" value="Genomic_DNA"/>
</dbReference>
<protein>
    <submittedName>
        <fullName evidence="5">Hybrid sensor histidine kinase/response regulator</fullName>
    </submittedName>
</protein>
<dbReference type="Pfam" id="PF07494">
    <property type="entry name" value="Reg_prop"/>
    <property type="match status" value="1"/>
</dbReference>
<dbReference type="InterPro" id="IPR036097">
    <property type="entry name" value="HisK_dim/P_sf"/>
</dbReference>
<keyword evidence="5" id="KW-0808">Transferase</keyword>
<dbReference type="InterPro" id="IPR011110">
    <property type="entry name" value="Reg_prop"/>
</dbReference>
<feature type="transmembrane region" description="Helical" evidence="2">
    <location>
        <begin position="727"/>
        <end position="745"/>
    </location>
</feature>
<evidence type="ECO:0000256" key="1">
    <source>
        <dbReference type="ARBA" id="ARBA00022553"/>
    </source>
</evidence>
<dbReference type="Gene3D" id="2.130.10.10">
    <property type="entry name" value="YVTN repeat-like/Quinoprotein amine dehydrogenase"/>
    <property type="match status" value="2"/>
</dbReference>
<keyword evidence="3" id="KW-0732">Signal</keyword>
<dbReference type="InterPro" id="IPR013783">
    <property type="entry name" value="Ig-like_fold"/>
</dbReference>
<sequence length="1004" mass="115009">MFGMRKSLLPNLLLVCCYSTAAIAQLPETPAYSAVHYTDENGLPQNSVKFISPDKEGFLWLATENGLVRFDGSRFRSFNSSRIAYIYPDAERDELFARTDKREVISIHHSKAGWVHAPADSGNYEYFVYDDTSGTYPVVGLPNIFANTIKADRYLIPTDENACFHITRKGVSFARSREEQYFFPYPNCNPWTFFTLGGTLYHMPEKGRFVRFSRDTLQPVVITGDLAGSEEKDFELYWNYIAEQVFLRHEDKLYLLSAAGPALHTREVLNGFDFSGNNIVSVYYDAQLQRIFLGSLSKGLYVYTRKQFRPFVASGNLGNVFYAQAPYGDNGVLTPQGVAFDNAGREMRFPLLRRRGPLSQKYSLQEDGEGNFWSKDDNIVYKYDSTLTKLLWKWTFNGDDVTQLYIGTGNRLWIGTRRSGLYYLPAADTAPKPVLYSGDIKDASYLLHETPELLWVGTGKGLFRVHLPSGRITTVKAFMDTYVRSLLIPIPGEIWITTYDNGIFLYRRNKITAMPTDRKNYLNTTHCIIRDDRDFFWITTNKGLFQAARKDMLAYADGKHDHIYYHYYAKAHGFLTNEFNGGCQPCALRLQNGNISLPMLDGLLQYTPTAIHPDLPDKALFVDQVDVDTMALAAADTITLPNHFLRVGLHVTTPYFGDPHNLQMQYSMEGGENTAWLPVEENGTIYFSKMRSGTYKLRIRKFNGFGINNYSEKVITLVVETGWFETTWFRLLVACFIVLVIYLYIRLRMVRIQRKNRVLKYHVQERTRELEETLEFLQASERQLRRQGLMQQRLITAITHDIKTPMKYLLLLSGAEGKHDKKSVAMHDALYRMYHLVENLIQYMKMQAIENQDSLQYVDLHELLEEKAGIFRPIAEARAVKILNQAAPDIQVPVNRQLLAVVINNLLDNAVKYTVTGSVRIGACYKEGALSIQITDTGIGMEPAMRDWINRNQYVQPEEERLPYMQNGIGLMIVIELLQQINGRLVVHANEDAGTRMEVVLHLN</sequence>
<organism evidence="5 6">
    <name type="scientific">Chitinophaga cymbidii</name>
    <dbReference type="NCBI Taxonomy" id="1096750"/>
    <lineage>
        <taxon>Bacteria</taxon>
        <taxon>Pseudomonadati</taxon>
        <taxon>Bacteroidota</taxon>
        <taxon>Chitinophagia</taxon>
        <taxon>Chitinophagales</taxon>
        <taxon>Chitinophagaceae</taxon>
        <taxon>Chitinophaga</taxon>
    </lineage>
</organism>
<comment type="caution">
    <text evidence="5">The sequence shown here is derived from an EMBL/GenBank/DDBJ whole genome shotgun (WGS) entry which is preliminary data.</text>
</comment>
<dbReference type="PROSITE" id="PS50109">
    <property type="entry name" value="HIS_KIN"/>
    <property type="match status" value="1"/>
</dbReference>
<evidence type="ECO:0000256" key="2">
    <source>
        <dbReference type="SAM" id="Phobius"/>
    </source>
</evidence>
<dbReference type="Proteomes" id="UP000321436">
    <property type="component" value="Unassembled WGS sequence"/>
</dbReference>
<keyword evidence="5" id="KW-0418">Kinase</keyword>
<dbReference type="InterPro" id="IPR003594">
    <property type="entry name" value="HATPase_dom"/>
</dbReference>
<dbReference type="PANTHER" id="PTHR43547">
    <property type="entry name" value="TWO-COMPONENT HISTIDINE KINASE"/>
    <property type="match status" value="1"/>
</dbReference>
<evidence type="ECO:0000313" key="5">
    <source>
        <dbReference type="EMBL" id="GEP97947.1"/>
    </source>
</evidence>
<evidence type="ECO:0000313" key="6">
    <source>
        <dbReference type="Proteomes" id="UP000321436"/>
    </source>
</evidence>
<name>A0A512RQI1_9BACT</name>
<dbReference type="Gene3D" id="2.60.40.10">
    <property type="entry name" value="Immunoglobulins"/>
    <property type="match status" value="1"/>
</dbReference>
<dbReference type="PANTHER" id="PTHR43547:SF2">
    <property type="entry name" value="HYBRID SIGNAL TRANSDUCTION HISTIDINE KINASE C"/>
    <property type="match status" value="1"/>
</dbReference>
<dbReference type="SUPFAM" id="SSF63825">
    <property type="entry name" value="YWTD domain"/>
    <property type="match status" value="1"/>
</dbReference>
<keyword evidence="2" id="KW-1133">Transmembrane helix</keyword>
<reference evidence="5 6" key="1">
    <citation type="submission" date="2019-07" db="EMBL/GenBank/DDBJ databases">
        <title>Whole genome shotgun sequence of Chitinophaga cymbidii NBRC 109752.</title>
        <authorList>
            <person name="Hosoyama A."/>
            <person name="Uohara A."/>
            <person name="Ohji S."/>
            <person name="Ichikawa N."/>
        </authorList>
    </citation>
    <scope>NUCLEOTIDE SEQUENCE [LARGE SCALE GENOMIC DNA]</scope>
    <source>
        <strain evidence="5 6">NBRC 109752</strain>
    </source>
</reference>
<keyword evidence="2" id="KW-0472">Membrane</keyword>
<proteinExistence type="predicted"/>
<dbReference type="Pfam" id="PF02518">
    <property type="entry name" value="HATPase_c"/>
    <property type="match status" value="1"/>
</dbReference>
<dbReference type="InterPro" id="IPR005467">
    <property type="entry name" value="His_kinase_dom"/>
</dbReference>
<dbReference type="SUPFAM" id="SSF47384">
    <property type="entry name" value="Homodimeric domain of signal transducing histidine kinase"/>
    <property type="match status" value="1"/>
</dbReference>
<dbReference type="Gene3D" id="3.30.565.10">
    <property type="entry name" value="Histidine kinase-like ATPase, C-terminal domain"/>
    <property type="match status" value="1"/>
</dbReference>
<evidence type="ECO:0000259" key="4">
    <source>
        <dbReference type="PROSITE" id="PS50109"/>
    </source>
</evidence>
<keyword evidence="2" id="KW-0812">Transmembrane</keyword>
<dbReference type="SUPFAM" id="SSF55874">
    <property type="entry name" value="ATPase domain of HSP90 chaperone/DNA topoisomerase II/histidine kinase"/>
    <property type="match status" value="1"/>
</dbReference>
<dbReference type="AlphaFoldDB" id="A0A512RQI1"/>
<keyword evidence="6" id="KW-1185">Reference proteome</keyword>
<dbReference type="InterPro" id="IPR015943">
    <property type="entry name" value="WD40/YVTN_repeat-like_dom_sf"/>
</dbReference>
<evidence type="ECO:0000256" key="3">
    <source>
        <dbReference type="SAM" id="SignalP"/>
    </source>
</evidence>
<dbReference type="GO" id="GO:0000155">
    <property type="term" value="F:phosphorelay sensor kinase activity"/>
    <property type="evidence" value="ECO:0007669"/>
    <property type="project" value="InterPro"/>
</dbReference>
<feature type="domain" description="Histidine kinase" evidence="4">
    <location>
        <begin position="797"/>
        <end position="1004"/>
    </location>
</feature>
<feature type="signal peptide" evidence="3">
    <location>
        <begin position="1"/>
        <end position="24"/>
    </location>
</feature>
<gene>
    <name evidence="5" type="ORF">CCY01nite_42070</name>
</gene>
<dbReference type="InterPro" id="IPR036890">
    <property type="entry name" value="HATPase_C_sf"/>
</dbReference>
<accession>A0A512RQI1</accession>
<feature type="chain" id="PRO_5021921729" evidence="3">
    <location>
        <begin position="25"/>
        <end position="1004"/>
    </location>
</feature>
<dbReference type="SMART" id="SM00387">
    <property type="entry name" value="HATPase_c"/>
    <property type="match status" value="1"/>
</dbReference>